<feature type="transmembrane region" description="Helical" evidence="7">
    <location>
        <begin position="161"/>
        <end position="180"/>
    </location>
</feature>
<evidence type="ECO:0000256" key="4">
    <source>
        <dbReference type="ARBA" id="ARBA00022692"/>
    </source>
</evidence>
<keyword evidence="3" id="KW-0813">Transport</keyword>
<dbReference type="PRINTS" id="PR01130">
    <property type="entry name" value="DERENTRNSPRT"/>
</dbReference>
<reference evidence="9" key="1">
    <citation type="submission" date="2017-02" db="UniProtKB">
        <authorList>
            <consortium name="WormBaseParasite"/>
        </authorList>
    </citation>
    <scope>IDENTIFICATION</scope>
</reference>
<name>A0A0R3RK46_9BILA</name>
<dbReference type="PANTHER" id="PTHR10332:SF88">
    <property type="entry name" value="EQUILIBRATIVE NUCLEOSIDE TRANSPORTER 1, ISOFORM A"/>
    <property type="match status" value="1"/>
</dbReference>
<organism evidence="8 9">
    <name type="scientific">Elaeophora elaphi</name>
    <dbReference type="NCBI Taxonomy" id="1147741"/>
    <lineage>
        <taxon>Eukaryota</taxon>
        <taxon>Metazoa</taxon>
        <taxon>Ecdysozoa</taxon>
        <taxon>Nematoda</taxon>
        <taxon>Chromadorea</taxon>
        <taxon>Rhabditida</taxon>
        <taxon>Spirurina</taxon>
        <taxon>Spiruromorpha</taxon>
        <taxon>Filarioidea</taxon>
        <taxon>Onchocercidae</taxon>
        <taxon>Elaeophora</taxon>
    </lineage>
</organism>
<accession>A0A0R3RK46</accession>
<keyword evidence="4 7" id="KW-0812">Transmembrane</keyword>
<evidence type="ECO:0000313" key="8">
    <source>
        <dbReference type="Proteomes" id="UP000050640"/>
    </source>
</evidence>
<dbReference type="Pfam" id="PF01733">
    <property type="entry name" value="Nucleoside_tran"/>
    <property type="match status" value="1"/>
</dbReference>
<keyword evidence="8" id="KW-1185">Reference proteome</keyword>
<sequence>MNTYRILVFSAFIFISATSVLPWNLFINAHEYYHYKLRNITENLTLSDENNDDTELQRSYEGWVTLTGGVSCAFGSGINFLTTGRNSAQLTFFCISMLLASLASFGSIGLIACGLLGFSAKFPPENVQAVMIGQSVAGILSSLLSILCQSLAANALINGRFFFSIAFIWTVLSVFFYELLIRSEKIESLLVETGDRTDQSSDQRLLGLTQNFTYLDSVDDSFEGGESPLHSRSVETRSLWNDAQQVWKKTKREWWACFIVLFGTVIAFPALSSLVQTTAKNLVWKSYFSSFACFLLFNCGDALGRLVMNFVSM</sequence>
<proteinExistence type="inferred from homology"/>
<keyword evidence="5 7" id="KW-1133">Transmembrane helix</keyword>
<comment type="subcellular location">
    <subcellularLocation>
        <location evidence="1">Membrane</location>
        <topology evidence="1">Multi-pass membrane protein</topology>
    </subcellularLocation>
</comment>
<keyword evidence="6 7" id="KW-0472">Membrane</keyword>
<evidence type="ECO:0000256" key="3">
    <source>
        <dbReference type="ARBA" id="ARBA00022448"/>
    </source>
</evidence>
<dbReference type="SUPFAM" id="SSF103473">
    <property type="entry name" value="MFS general substrate transporter"/>
    <property type="match status" value="1"/>
</dbReference>
<dbReference type="WBParaSite" id="EEL_0000185501-mRNA-1">
    <property type="protein sequence ID" value="EEL_0000185501-mRNA-1"/>
    <property type="gene ID" value="EEL_0000185501"/>
</dbReference>
<evidence type="ECO:0000256" key="6">
    <source>
        <dbReference type="ARBA" id="ARBA00023136"/>
    </source>
</evidence>
<dbReference type="InterPro" id="IPR002259">
    <property type="entry name" value="Eqnu_transpt"/>
</dbReference>
<comment type="similarity">
    <text evidence="2">Belongs to the SLC29A/ENT transporter (TC 2.A.57) family.</text>
</comment>
<protein>
    <submittedName>
        <fullName evidence="9">MFS domain-containing protein</fullName>
    </submittedName>
</protein>
<evidence type="ECO:0000256" key="1">
    <source>
        <dbReference type="ARBA" id="ARBA00004141"/>
    </source>
</evidence>
<dbReference type="GO" id="GO:0005337">
    <property type="term" value="F:nucleoside transmembrane transporter activity"/>
    <property type="evidence" value="ECO:0007669"/>
    <property type="project" value="InterPro"/>
</dbReference>
<feature type="transmembrane region" description="Helical" evidence="7">
    <location>
        <begin position="130"/>
        <end position="155"/>
    </location>
</feature>
<dbReference type="InterPro" id="IPR036259">
    <property type="entry name" value="MFS_trans_sf"/>
</dbReference>
<dbReference type="AlphaFoldDB" id="A0A0R3RK46"/>
<evidence type="ECO:0000256" key="5">
    <source>
        <dbReference type="ARBA" id="ARBA00022989"/>
    </source>
</evidence>
<feature type="transmembrane region" description="Helical" evidence="7">
    <location>
        <begin position="90"/>
        <end position="118"/>
    </location>
</feature>
<evidence type="ECO:0000256" key="7">
    <source>
        <dbReference type="SAM" id="Phobius"/>
    </source>
</evidence>
<feature type="transmembrane region" description="Helical" evidence="7">
    <location>
        <begin position="287"/>
        <end position="308"/>
    </location>
</feature>
<dbReference type="Proteomes" id="UP000050640">
    <property type="component" value="Unplaced"/>
</dbReference>
<dbReference type="PANTHER" id="PTHR10332">
    <property type="entry name" value="EQUILIBRATIVE NUCLEOSIDE TRANSPORTER"/>
    <property type="match status" value="1"/>
</dbReference>
<dbReference type="GO" id="GO:0005886">
    <property type="term" value="C:plasma membrane"/>
    <property type="evidence" value="ECO:0007669"/>
    <property type="project" value="TreeGrafter"/>
</dbReference>
<evidence type="ECO:0000313" key="9">
    <source>
        <dbReference type="WBParaSite" id="EEL_0000185501-mRNA-1"/>
    </source>
</evidence>
<feature type="transmembrane region" description="Helical" evidence="7">
    <location>
        <begin position="254"/>
        <end position="275"/>
    </location>
</feature>
<evidence type="ECO:0000256" key="2">
    <source>
        <dbReference type="ARBA" id="ARBA00007965"/>
    </source>
</evidence>